<dbReference type="RefSeq" id="WP_220637102.1">
    <property type="nucleotide sequence ID" value="NZ_CAJQUM010000001.1"/>
</dbReference>
<dbReference type="SMART" id="SM00471">
    <property type="entry name" value="HDc"/>
    <property type="match status" value="1"/>
</dbReference>
<dbReference type="InterPro" id="IPR003607">
    <property type="entry name" value="HD/PDEase_dom"/>
</dbReference>
<dbReference type="InterPro" id="IPR037522">
    <property type="entry name" value="HD_GYP_dom"/>
</dbReference>
<dbReference type="PROSITE" id="PS51832">
    <property type="entry name" value="HD_GYP"/>
    <property type="match status" value="1"/>
</dbReference>
<dbReference type="AlphaFoldDB" id="A0A916JAI3"/>
<comment type="caution">
    <text evidence="2">The sequence shown here is derived from an EMBL/GenBank/DDBJ whole genome shotgun (WGS) entry which is preliminary data.</text>
</comment>
<dbReference type="Gene3D" id="1.10.3210.10">
    <property type="entry name" value="Hypothetical protein af1432"/>
    <property type="match status" value="1"/>
</dbReference>
<reference evidence="2" key="1">
    <citation type="submission" date="2021-04" db="EMBL/GenBank/DDBJ databases">
        <authorList>
            <person name="Hornung B."/>
        </authorList>
    </citation>
    <scope>NUCLEOTIDE SEQUENCE</scope>
    <source>
        <strain evidence="2">G5G6</strain>
    </source>
</reference>
<keyword evidence="3" id="KW-1185">Reference proteome</keyword>
<protein>
    <submittedName>
        <fullName evidence="2">Metal dependent phosphohydrolase</fullName>
    </submittedName>
</protein>
<proteinExistence type="predicted"/>
<feature type="domain" description="HD-GYP" evidence="1">
    <location>
        <begin position="3"/>
        <end position="193"/>
    </location>
</feature>
<dbReference type="Proteomes" id="UP000742786">
    <property type="component" value="Unassembled WGS sequence"/>
</dbReference>
<dbReference type="GO" id="GO:0008081">
    <property type="term" value="F:phosphoric diester hydrolase activity"/>
    <property type="evidence" value="ECO:0007669"/>
    <property type="project" value="UniProtKB-ARBA"/>
</dbReference>
<dbReference type="CDD" id="cd00077">
    <property type="entry name" value="HDc"/>
    <property type="match status" value="1"/>
</dbReference>
<evidence type="ECO:0000313" key="3">
    <source>
        <dbReference type="Proteomes" id="UP000742786"/>
    </source>
</evidence>
<organism evidence="2 3">
    <name type="scientific">Georgfuchsia toluolica</name>
    <dbReference type="NCBI Taxonomy" id="424218"/>
    <lineage>
        <taxon>Bacteria</taxon>
        <taxon>Pseudomonadati</taxon>
        <taxon>Pseudomonadota</taxon>
        <taxon>Betaproteobacteria</taxon>
        <taxon>Nitrosomonadales</taxon>
        <taxon>Sterolibacteriaceae</taxon>
        <taxon>Georgfuchsia</taxon>
    </lineage>
</organism>
<evidence type="ECO:0000313" key="2">
    <source>
        <dbReference type="EMBL" id="CAG4885353.1"/>
    </source>
</evidence>
<dbReference type="EMBL" id="CAJQUM010000001">
    <property type="protein sequence ID" value="CAG4885353.1"/>
    <property type="molecule type" value="Genomic_DNA"/>
</dbReference>
<name>A0A916JAI3_9PROT</name>
<dbReference type="PANTHER" id="PTHR43155:SF2">
    <property type="entry name" value="CYCLIC DI-GMP PHOSPHODIESTERASE PA4108"/>
    <property type="match status" value="1"/>
</dbReference>
<evidence type="ECO:0000259" key="1">
    <source>
        <dbReference type="PROSITE" id="PS51832"/>
    </source>
</evidence>
<dbReference type="PANTHER" id="PTHR43155">
    <property type="entry name" value="CYCLIC DI-GMP PHOSPHODIESTERASE PA4108-RELATED"/>
    <property type="match status" value="1"/>
</dbReference>
<sequence length="193" mass="21439">MDEIAKYQVSVDALTIALEERDAYTRSHCDRVVVLASELGEACGLSHSEMQLLHLSALFHDIGKIGIPDHILLKPAALDDEEWSVMKAHSEKGERIVRSARTNFSDDLGLIIRHHHESFDGSGYPDGLCGGNIPLLSRVLLVVDAYDSMSTLRPYHGVKTHSEVIGIMNHENGEKFDPRILGEFSRLIDKSPL</sequence>
<gene>
    <name evidence="2" type="ORF">GTOL_13236</name>
</gene>
<accession>A0A916JAI3</accession>
<dbReference type="Pfam" id="PF13487">
    <property type="entry name" value="HD_5"/>
    <property type="match status" value="1"/>
</dbReference>
<dbReference type="SUPFAM" id="SSF109604">
    <property type="entry name" value="HD-domain/PDEase-like"/>
    <property type="match status" value="1"/>
</dbReference>